<sequence>MATPKKPSTPTNANPSGESNFNPTLAESKFCAFMLKYLPANPDINWEEFANDMGLKNANVAKARCRQIRKKLGLQVNSPAAEKGETPEVLKPVNADSKVTKPRKKNPKPRKMKSVLEDAADIAYDGKGEMRLDPHDGEV</sequence>
<organism evidence="1 2">
    <name type="scientific">Lasiodiplodia mahajangana</name>
    <dbReference type="NCBI Taxonomy" id="1108764"/>
    <lineage>
        <taxon>Eukaryota</taxon>
        <taxon>Fungi</taxon>
        <taxon>Dikarya</taxon>
        <taxon>Ascomycota</taxon>
        <taxon>Pezizomycotina</taxon>
        <taxon>Dothideomycetes</taxon>
        <taxon>Dothideomycetes incertae sedis</taxon>
        <taxon>Botryosphaeriales</taxon>
        <taxon>Botryosphaeriaceae</taxon>
        <taxon>Lasiodiplodia</taxon>
    </lineage>
</organism>
<evidence type="ECO:0000313" key="2">
    <source>
        <dbReference type="Proteomes" id="UP001153332"/>
    </source>
</evidence>
<accession>A0ACC2JZQ7</accession>
<proteinExistence type="predicted"/>
<dbReference type="EMBL" id="JAPUUL010000054">
    <property type="protein sequence ID" value="KAJ8133023.1"/>
    <property type="molecule type" value="Genomic_DNA"/>
</dbReference>
<gene>
    <name evidence="1" type="ORF">O1611_g599</name>
</gene>
<evidence type="ECO:0000313" key="1">
    <source>
        <dbReference type="EMBL" id="KAJ8133023.1"/>
    </source>
</evidence>
<protein>
    <submittedName>
        <fullName evidence="1">Uncharacterized protein</fullName>
    </submittedName>
</protein>
<reference evidence="1" key="1">
    <citation type="submission" date="2022-12" db="EMBL/GenBank/DDBJ databases">
        <title>Genome Sequence of Lasiodiplodia mahajangana.</title>
        <authorList>
            <person name="Buettner E."/>
        </authorList>
    </citation>
    <scope>NUCLEOTIDE SEQUENCE</scope>
    <source>
        <strain evidence="1">VT137</strain>
    </source>
</reference>
<keyword evidence="2" id="KW-1185">Reference proteome</keyword>
<dbReference type="Proteomes" id="UP001153332">
    <property type="component" value="Unassembled WGS sequence"/>
</dbReference>
<name>A0ACC2JZQ7_9PEZI</name>
<comment type="caution">
    <text evidence="1">The sequence shown here is derived from an EMBL/GenBank/DDBJ whole genome shotgun (WGS) entry which is preliminary data.</text>
</comment>